<accession>A0AA39IYF2</accession>
<comment type="caution">
    <text evidence="1">The sequence shown here is derived from an EMBL/GenBank/DDBJ whole genome shotgun (WGS) entry which is preliminary data.</text>
</comment>
<reference evidence="1" key="1">
    <citation type="submission" date="2023-06" db="EMBL/GenBank/DDBJ databases">
        <authorList>
            <consortium name="Lawrence Berkeley National Laboratory"/>
            <person name="Ahrendt S."/>
            <person name="Sahu N."/>
            <person name="Indic B."/>
            <person name="Wong-Bajracharya J."/>
            <person name="Merenyi Z."/>
            <person name="Ke H.-M."/>
            <person name="Monk M."/>
            <person name="Kocsube S."/>
            <person name="Drula E."/>
            <person name="Lipzen A."/>
            <person name="Balint B."/>
            <person name="Henrissat B."/>
            <person name="Andreopoulos B."/>
            <person name="Martin F.M."/>
            <person name="Harder C.B."/>
            <person name="Rigling D."/>
            <person name="Ford K.L."/>
            <person name="Foster G.D."/>
            <person name="Pangilinan J."/>
            <person name="Papanicolaou A."/>
            <person name="Barry K."/>
            <person name="LaButti K."/>
            <person name="Viragh M."/>
            <person name="Koriabine M."/>
            <person name="Yan M."/>
            <person name="Riley R."/>
            <person name="Champramary S."/>
            <person name="Plett K.L."/>
            <person name="Tsai I.J."/>
            <person name="Slot J."/>
            <person name="Sipos G."/>
            <person name="Plett J."/>
            <person name="Nagy L.G."/>
            <person name="Grigoriev I.V."/>
        </authorList>
    </citation>
    <scope>NUCLEOTIDE SEQUENCE</scope>
    <source>
        <strain evidence="1">FPL87.14</strain>
    </source>
</reference>
<sequence>MTLSQAPKPYLRTRPLFFCSCLPSFLTKTLFLLYPCRMAEPSTVKDTATLQRQALSTYEAAAALLQHKAGFVPDNRTPHGVDQWISNAYVQWALCDEFWKSAGIKKKVWNDLEYAILEKVARVDQDDVSWAASDFNELALHADYGLHIHPMFLGYGKWPVNGPKTIWQIWLI</sequence>
<keyword evidence="2" id="KW-1185">Reference proteome</keyword>
<name>A0AA39IYF2_9AGAR</name>
<dbReference type="Proteomes" id="UP001175226">
    <property type="component" value="Unassembled WGS sequence"/>
</dbReference>
<dbReference type="AlphaFoldDB" id="A0AA39IYF2"/>
<evidence type="ECO:0000313" key="2">
    <source>
        <dbReference type="Proteomes" id="UP001175226"/>
    </source>
</evidence>
<gene>
    <name evidence="1" type="ORF">EV421DRAFT_1743351</name>
</gene>
<dbReference type="EMBL" id="JAUEPT010000121">
    <property type="protein sequence ID" value="KAK0431143.1"/>
    <property type="molecule type" value="Genomic_DNA"/>
</dbReference>
<organism evidence="1 2">
    <name type="scientific">Armillaria borealis</name>
    <dbReference type="NCBI Taxonomy" id="47425"/>
    <lineage>
        <taxon>Eukaryota</taxon>
        <taxon>Fungi</taxon>
        <taxon>Dikarya</taxon>
        <taxon>Basidiomycota</taxon>
        <taxon>Agaricomycotina</taxon>
        <taxon>Agaricomycetes</taxon>
        <taxon>Agaricomycetidae</taxon>
        <taxon>Agaricales</taxon>
        <taxon>Marasmiineae</taxon>
        <taxon>Physalacriaceae</taxon>
        <taxon>Armillaria</taxon>
    </lineage>
</organism>
<protein>
    <submittedName>
        <fullName evidence="1">Uncharacterized protein</fullName>
    </submittedName>
</protein>
<proteinExistence type="predicted"/>
<evidence type="ECO:0000313" key="1">
    <source>
        <dbReference type="EMBL" id="KAK0431143.1"/>
    </source>
</evidence>